<dbReference type="KEGG" id="scad:DN051_23175"/>
<reference evidence="11 12" key="1">
    <citation type="journal article" date="2019" name="Int. J. Syst. Evol. Microbiol.">
        <title>Streptomyces cadmiisoli sp. nov., a novel actinomycete isolated from cadmium-contaminated soil.</title>
        <authorList>
            <person name="Li K."/>
            <person name="Tang X."/>
            <person name="Zhao J."/>
            <person name="Guo Y."/>
            <person name="Tang Y."/>
            <person name="Gao J."/>
        </authorList>
    </citation>
    <scope>NUCLEOTIDE SEQUENCE [LARGE SCALE GENOMIC DNA]</scope>
    <source>
        <strain evidence="11 12">ZFG47</strain>
    </source>
</reference>
<evidence type="ECO:0000313" key="11">
    <source>
        <dbReference type="EMBL" id="AWW42605.1"/>
    </source>
</evidence>
<dbReference type="HAMAP" id="MF_00454">
    <property type="entry name" value="FluC"/>
    <property type="match status" value="1"/>
</dbReference>
<dbReference type="PANTHER" id="PTHR28259:SF1">
    <property type="entry name" value="FLUORIDE EXPORT PROTEIN 1-RELATED"/>
    <property type="match status" value="1"/>
</dbReference>
<evidence type="ECO:0000256" key="8">
    <source>
        <dbReference type="ARBA" id="ARBA00035585"/>
    </source>
</evidence>
<comment type="activity regulation">
    <text evidence="10">Na(+) is not transported, but it plays an essential structural role and its presence is essential for fluoride channel function.</text>
</comment>
<keyword evidence="4 10" id="KW-1133">Transmembrane helix</keyword>
<dbReference type="Proteomes" id="UP000249616">
    <property type="component" value="Chromosome"/>
</dbReference>
<dbReference type="InterPro" id="IPR003691">
    <property type="entry name" value="FluC"/>
</dbReference>
<evidence type="ECO:0000256" key="3">
    <source>
        <dbReference type="ARBA" id="ARBA00022692"/>
    </source>
</evidence>
<keyword evidence="3 10" id="KW-0812">Transmembrane</keyword>
<keyword evidence="10" id="KW-0915">Sodium</keyword>
<organism evidence="11 12">
    <name type="scientific">Streptomyces cadmiisoli</name>
    <dbReference type="NCBI Taxonomy" id="2184053"/>
    <lineage>
        <taxon>Bacteria</taxon>
        <taxon>Bacillati</taxon>
        <taxon>Actinomycetota</taxon>
        <taxon>Actinomycetes</taxon>
        <taxon>Kitasatosporales</taxon>
        <taxon>Streptomycetaceae</taxon>
        <taxon>Streptomyces</taxon>
        <taxon>Streptomyces aurantiacus group</taxon>
    </lineage>
</organism>
<name>A0A2Z4JBY2_9ACTN</name>
<gene>
    <name evidence="10" type="primary">fluC</name>
    <name evidence="10" type="synonym">crcB</name>
    <name evidence="11" type="ORF">DN051_23175</name>
</gene>
<feature type="transmembrane region" description="Helical" evidence="10">
    <location>
        <begin position="98"/>
        <end position="121"/>
    </location>
</feature>
<dbReference type="AlphaFoldDB" id="A0A2Z4JBY2"/>
<sequence>MHGDVLAAIALGGVLGGTARYALELAFAAPAGTFPLTTWAVNVSGAFLLALLNGAVLERPQPPRLLRPFAGVGFLGAYTTFSTWMVDTDRLLADGHHLTAALNLFCSLLAGATVTVAGLFLGRRVRARGRHGTRSGNGALDRHRRTR</sequence>
<evidence type="ECO:0000256" key="9">
    <source>
        <dbReference type="ARBA" id="ARBA00049940"/>
    </source>
</evidence>
<dbReference type="EMBL" id="CP030073">
    <property type="protein sequence ID" value="AWW42605.1"/>
    <property type="molecule type" value="Genomic_DNA"/>
</dbReference>
<dbReference type="PANTHER" id="PTHR28259">
    <property type="entry name" value="FLUORIDE EXPORT PROTEIN 1-RELATED"/>
    <property type="match status" value="1"/>
</dbReference>
<evidence type="ECO:0000256" key="5">
    <source>
        <dbReference type="ARBA" id="ARBA00023136"/>
    </source>
</evidence>
<accession>A0A2Z4JBY2</accession>
<protein>
    <recommendedName>
        <fullName evidence="10">Fluoride-specific ion channel FluC</fullName>
    </recommendedName>
</protein>
<feature type="binding site" evidence="10">
    <location>
        <position position="79"/>
    </location>
    <ligand>
        <name>Na(+)</name>
        <dbReference type="ChEBI" id="CHEBI:29101"/>
        <note>structural</note>
    </ligand>
</feature>
<evidence type="ECO:0000256" key="10">
    <source>
        <dbReference type="HAMAP-Rule" id="MF_00454"/>
    </source>
</evidence>
<feature type="transmembrane region" description="Helical" evidence="10">
    <location>
        <begin position="38"/>
        <end position="57"/>
    </location>
</feature>
<dbReference type="Pfam" id="PF02537">
    <property type="entry name" value="CRCB"/>
    <property type="match status" value="1"/>
</dbReference>
<comment type="similarity">
    <text evidence="7 10">Belongs to the fluoride channel Fluc/FEX (TC 1.A.43) family.</text>
</comment>
<keyword evidence="6 10" id="KW-0407">Ion channel</keyword>
<keyword evidence="10" id="KW-0406">Ion transport</keyword>
<feature type="transmembrane region" description="Helical" evidence="10">
    <location>
        <begin position="69"/>
        <end position="86"/>
    </location>
</feature>
<dbReference type="GO" id="GO:0046872">
    <property type="term" value="F:metal ion binding"/>
    <property type="evidence" value="ECO:0007669"/>
    <property type="project" value="UniProtKB-KW"/>
</dbReference>
<evidence type="ECO:0000256" key="4">
    <source>
        <dbReference type="ARBA" id="ARBA00022989"/>
    </source>
</evidence>
<keyword evidence="12" id="KW-1185">Reference proteome</keyword>
<dbReference type="GO" id="GO:0062054">
    <property type="term" value="F:fluoride channel activity"/>
    <property type="evidence" value="ECO:0007669"/>
    <property type="project" value="UniProtKB-UniRule"/>
</dbReference>
<comment type="subcellular location">
    <subcellularLocation>
        <location evidence="1 10">Cell membrane</location>
        <topology evidence="1 10">Multi-pass membrane protein</topology>
    </subcellularLocation>
</comment>
<keyword evidence="10" id="KW-0813">Transport</keyword>
<keyword evidence="5 10" id="KW-0472">Membrane</keyword>
<evidence type="ECO:0000313" key="12">
    <source>
        <dbReference type="Proteomes" id="UP000249616"/>
    </source>
</evidence>
<comment type="catalytic activity">
    <reaction evidence="8">
        <text>fluoride(in) = fluoride(out)</text>
        <dbReference type="Rhea" id="RHEA:76159"/>
        <dbReference type="ChEBI" id="CHEBI:17051"/>
    </reaction>
    <physiologicalReaction direction="left-to-right" evidence="8">
        <dbReference type="Rhea" id="RHEA:76160"/>
    </physiologicalReaction>
</comment>
<dbReference type="GO" id="GO:0140114">
    <property type="term" value="P:cellular detoxification of fluoride"/>
    <property type="evidence" value="ECO:0007669"/>
    <property type="project" value="UniProtKB-UniRule"/>
</dbReference>
<evidence type="ECO:0000256" key="7">
    <source>
        <dbReference type="ARBA" id="ARBA00035120"/>
    </source>
</evidence>
<feature type="binding site" evidence="10">
    <location>
        <position position="76"/>
    </location>
    <ligand>
        <name>Na(+)</name>
        <dbReference type="ChEBI" id="CHEBI:29101"/>
        <note>structural</note>
    </ligand>
</feature>
<evidence type="ECO:0000256" key="1">
    <source>
        <dbReference type="ARBA" id="ARBA00004651"/>
    </source>
</evidence>
<keyword evidence="10" id="KW-0479">Metal-binding</keyword>
<evidence type="ECO:0000256" key="6">
    <source>
        <dbReference type="ARBA" id="ARBA00023303"/>
    </source>
</evidence>
<evidence type="ECO:0000256" key="2">
    <source>
        <dbReference type="ARBA" id="ARBA00022475"/>
    </source>
</evidence>
<comment type="function">
    <text evidence="9 10">Fluoride-specific ion channel. Important for reducing fluoride concentration in the cell, thus reducing its toxicity.</text>
</comment>
<dbReference type="GO" id="GO:0005886">
    <property type="term" value="C:plasma membrane"/>
    <property type="evidence" value="ECO:0007669"/>
    <property type="project" value="UniProtKB-SubCell"/>
</dbReference>
<proteinExistence type="inferred from homology"/>
<keyword evidence="2 10" id="KW-1003">Cell membrane</keyword>